<reference evidence="9" key="1">
    <citation type="submission" date="2018-06" db="EMBL/GenBank/DDBJ databases">
        <authorList>
            <person name="Zhirakovskaya E."/>
        </authorList>
    </citation>
    <scope>NUCLEOTIDE SEQUENCE</scope>
</reference>
<proteinExistence type="predicted"/>
<dbReference type="SUPFAM" id="SSF144010">
    <property type="entry name" value="CofE-like"/>
    <property type="match status" value="1"/>
</dbReference>
<name>A0A3B0RGJ6_9ZZZZ</name>
<keyword evidence="7" id="KW-0464">Manganese</keyword>
<dbReference type="Pfam" id="PF01996">
    <property type="entry name" value="F420_ligase"/>
    <property type="match status" value="1"/>
</dbReference>
<dbReference type="Gene3D" id="3.30.1330.100">
    <property type="entry name" value="CofE-like"/>
    <property type="match status" value="2"/>
</dbReference>
<evidence type="ECO:0000259" key="8">
    <source>
        <dbReference type="Pfam" id="PF01996"/>
    </source>
</evidence>
<keyword evidence="1 9" id="KW-0436">Ligase</keyword>
<keyword evidence="5" id="KW-0630">Potassium</keyword>
<dbReference type="InterPro" id="IPR002847">
    <property type="entry name" value="F420-0_gamma-glut_ligase-dom"/>
</dbReference>
<dbReference type="GO" id="GO:0052619">
    <property type="term" value="F:coenzyme F420-1:gamma-L-glutamate ligase activity"/>
    <property type="evidence" value="ECO:0007669"/>
    <property type="project" value="UniProtKB-EC"/>
</dbReference>
<gene>
    <name evidence="9" type="ORF">MNBD_ACTINO02-2868</name>
</gene>
<accession>A0A3B0RGJ6</accession>
<dbReference type="EMBL" id="UOEK01000021">
    <property type="protein sequence ID" value="VAV92110.1"/>
    <property type="molecule type" value="Genomic_DNA"/>
</dbReference>
<evidence type="ECO:0000256" key="4">
    <source>
        <dbReference type="ARBA" id="ARBA00022842"/>
    </source>
</evidence>
<dbReference type="AlphaFoldDB" id="A0A3B0RGJ6"/>
<keyword evidence="4" id="KW-0460">Magnesium</keyword>
<evidence type="ECO:0000256" key="3">
    <source>
        <dbReference type="ARBA" id="ARBA00022741"/>
    </source>
</evidence>
<dbReference type="GO" id="GO:0005525">
    <property type="term" value="F:GTP binding"/>
    <property type="evidence" value="ECO:0007669"/>
    <property type="project" value="UniProtKB-KW"/>
</dbReference>
<dbReference type="EC" id="6.3.2.34" evidence="9"/>
<dbReference type="GO" id="GO:0046872">
    <property type="term" value="F:metal ion binding"/>
    <property type="evidence" value="ECO:0007669"/>
    <property type="project" value="UniProtKB-KW"/>
</dbReference>
<evidence type="ECO:0000256" key="6">
    <source>
        <dbReference type="ARBA" id="ARBA00023134"/>
    </source>
</evidence>
<feature type="domain" description="Coenzyme F420:L-glutamate ligase-like" evidence="8">
    <location>
        <begin position="12"/>
        <end position="209"/>
    </location>
</feature>
<sequence length="231" mass="24765">MRIEVWSVSGIGEVYPTDDVAQHIIDAIAVTPEGLVDGDIVVVTHKIVSKAEGEIRSAATDDEYRRIIESEAAEIIRRRGPLVITQTHHGFICANAGVDRSNVEGDNVVLLPKRPDRSAHLIRMRLEQAFGCAIGVLITDTFGRPWRRGLTDVAIGCSGVLSVVDLKGSHDMQGRILEVSEVAVIDEIAAAADLVMGKASGNPVAVVRGLDLAGNGRASDLVRPAAEDMFR</sequence>
<dbReference type="PANTHER" id="PTHR47917:SF1">
    <property type="entry name" value="COENZYME F420:L-GLUTAMATE LIGASE"/>
    <property type="match status" value="1"/>
</dbReference>
<evidence type="ECO:0000313" key="9">
    <source>
        <dbReference type="EMBL" id="VAV92110.1"/>
    </source>
</evidence>
<dbReference type="NCBIfam" id="TIGR01916">
    <property type="entry name" value="F420_cofE"/>
    <property type="match status" value="1"/>
</dbReference>
<dbReference type="InterPro" id="IPR008225">
    <property type="entry name" value="F420-0_g-glutamyl_ligase"/>
</dbReference>
<keyword evidence="3" id="KW-0547">Nucleotide-binding</keyword>
<evidence type="ECO:0000256" key="7">
    <source>
        <dbReference type="ARBA" id="ARBA00023211"/>
    </source>
</evidence>
<protein>
    <submittedName>
        <fullName evidence="9">Coenzyme F420-0:L-glutamate ligase @ F420-1:L-glutamate ligase / Nitroreductase family protein Rcas_3978</fullName>
        <ecNumber evidence="9">6.3.2.31</ecNumber>
        <ecNumber evidence="9">6.3.2.34</ecNumber>
    </submittedName>
</protein>
<organism evidence="9">
    <name type="scientific">hydrothermal vent metagenome</name>
    <dbReference type="NCBI Taxonomy" id="652676"/>
    <lineage>
        <taxon>unclassified sequences</taxon>
        <taxon>metagenomes</taxon>
        <taxon>ecological metagenomes</taxon>
    </lineage>
</organism>
<dbReference type="PANTHER" id="PTHR47917">
    <property type="match status" value="1"/>
</dbReference>
<keyword evidence="2" id="KW-0479">Metal-binding</keyword>
<evidence type="ECO:0000256" key="1">
    <source>
        <dbReference type="ARBA" id="ARBA00022598"/>
    </source>
</evidence>
<evidence type="ECO:0000256" key="2">
    <source>
        <dbReference type="ARBA" id="ARBA00022723"/>
    </source>
</evidence>
<dbReference type="EC" id="6.3.2.31" evidence="9"/>
<keyword evidence="6" id="KW-0342">GTP-binding</keyword>
<evidence type="ECO:0000256" key="5">
    <source>
        <dbReference type="ARBA" id="ARBA00022958"/>
    </source>
</evidence>
<dbReference type="GO" id="GO:0052618">
    <property type="term" value="F:coenzyme F420-0:L-glutamate ligase activity"/>
    <property type="evidence" value="ECO:0007669"/>
    <property type="project" value="UniProtKB-EC"/>
</dbReference>